<evidence type="ECO:0000256" key="4">
    <source>
        <dbReference type="PROSITE-ProRule" id="PRU01248"/>
    </source>
</evidence>
<organism evidence="7 8">
    <name type="scientific">Pseudomonas fluorescens</name>
    <dbReference type="NCBI Taxonomy" id="294"/>
    <lineage>
        <taxon>Bacteria</taxon>
        <taxon>Pseudomonadati</taxon>
        <taxon>Pseudomonadota</taxon>
        <taxon>Gammaproteobacteria</taxon>
        <taxon>Pseudomonadales</taxon>
        <taxon>Pseudomonadaceae</taxon>
        <taxon>Pseudomonas</taxon>
    </lineage>
</organism>
<keyword evidence="1" id="KW-0229">DNA integration</keyword>
<keyword evidence="2 4" id="KW-0238">DNA-binding</keyword>
<evidence type="ECO:0000256" key="3">
    <source>
        <dbReference type="ARBA" id="ARBA00023172"/>
    </source>
</evidence>
<dbReference type="GO" id="GO:0015074">
    <property type="term" value="P:DNA integration"/>
    <property type="evidence" value="ECO:0007669"/>
    <property type="project" value="UniProtKB-KW"/>
</dbReference>
<dbReference type="PANTHER" id="PTHR30349">
    <property type="entry name" value="PHAGE INTEGRASE-RELATED"/>
    <property type="match status" value="1"/>
</dbReference>
<dbReference type="GO" id="GO:0003677">
    <property type="term" value="F:DNA binding"/>
    <property type="evidence" value="ECO:0007669"/>
    <property type="project" value="UniProtKB-UniRule"/>
</dbReference>
<dbReference type="EMBL" id="CP012831">
    <property type="protein sequence ID" value="ALI09089.1"/>
    <property type="molecule type" value="Genomic_DNA"/>
</dbReference>
<dbReference type="Gene3D" id="1.10.150.130">
    <property type="match status" value="1"/>
</dbReference>
<dbReference type="Pfam" id="PF14659">
    <property type="entry name" value="Phage_int_SAM_3"/>
    <property type="match status" value="1"/>
</dbReference>
<dbReference type="Proteomes" id="UP000059425">
    <property type="component" value="Chromosome"/>
</dbReference>
<dbReference type="PROSITE" id="PS51898">
    <property type="entry name" value="TYR_RECOMBINASE"/>
    <property type="match status" value="1"/>
</dbReference>
<gene>
    <name evidence="7" type="ORF">AO356_20440</name>
</gene>
<dbReference type="InterPro" id="IPR004107">
    <property type="entry name" value="Integrase_SAM-like_N"/>
</dbReference>
<dbReference type="Gene3D" id="1.10.443.10">
    <property type="entry name" value="Intergrase catalytic core"/>
    <property type="match status" value="1"/>
</dbReference>
<dbReference type="PANTHER" id="PTHR30349:SF36">
    <property type="entry name" value="PROPHAGE INTEGRASE INTR-RELATED"/>
    <property type="match status" value="1"/>
</dbReference>
<evidence type="ECO:0000313" key="7">
    <source>
        <dbReference type="EMBL" id="ALI09089.1"/>
    </source>
</evidence>
<evidence type="ECO:0000256" key="1">
    <source>
        <dbReference type="ARBA" id="ARBA00022908"/>
    </source>
</evidence>
<dbReference type="PROSITE" id="PS51900">
    <property type="entry name" value="CB"/>
    <property type="match status" value="1"/>
</dbReference>
<proteinExistence type="predicted"/>
<dbReference type="InterPro" id="IPR050090">
    <property type="entry name" value="Tyrosine_recombinase_XerCD"/>
</dbReference>
<reference evidence="7 8" key="2">
    <citation type="journal article" date="2018" name="Nature">
        <title>Mutant phenotypes for thousands of bacterial genes of unknown function.</title>
        <authorList>
            <person name="Price M.N."/>
            <person name="Wetmore K.M."/>
            <person name="Waters R.J."/>
            <person name="Callaghan M."/>
            <person name="Ray J."/>
            <person name="Liu H."/>
            <person name="Kuehl J.V."/>
            <person name="Melnyk R.A."/>
            <person name="Lamson J.S."/>
            <person name="Suh Y."/>
            <person name="Carlson H.K."/>
            <person name="Esquivel Z."/>
            <person name="Sadeeshkumar H."/>
            <person name="Chakraborty R."/>
            <person name="Zane G.M."/>
            <person name="Rubin B.E."/>
            <person name="Wall J.D."/>
            <person name="Visel A."/>
            <person name="Bristow J."/>
            <person name="Blow M.J."/>
            <person name="Arkin A.P."/>
            <person name="Deutschbauer A.M."/>
        </authorList>
    </citation>
    <scope>NUCLEOTIDE SEQUENCE [LARGE SCALE GENOMIC DNA]</scope>
    <source>
        <strain evidence="7 8">FW300-N2C3</strain>
    </source>
</reference>
<dbReference type="OrthoDB" id="5391994at2"/>
<dbReference type="InterPro" id="IPR010998">
    <property type="entry name" value="Integrase_recombinase_N"/>
</dbReference>
<dbReference type="AlphaFoldDB" id="A0A0N9XCD0"/>
<reference evidence="8" key="1">
    <citation type="submission" date="2015-09" db="EMBL/GenBank/DDBJ databases">
        <title>Whole genome sequence of Pseudomonas fluorescens FW300-N2C3.</title>
        <authorList>
            <person name="Ray J."/>
            <person name="Melnyk R."/>
            <person name="Deutschbauer A."/>
        </authorList>
    </citation>
    <scope>NUCLEOTIDE SEQUENCE [LARGE SCALE GENOMIC DNA]</scope>
    <source>
        <strain evidence="8">FW300-N2C3</strain>
    </source>
</reference>
<dbReference type="GO" id="GO:0006310">
    <property type="term" value="P:DNA recombination"/>
    <property type="evidence" value="ECO:0007669"/>
    <property type="project" value="UniProtKB-KW"/>
</dbReference>
<dbReference type="SUPFAM" id="SSF56349">
    <property type="entry name" value="DNA breaking-rejoining enzymes"/>
    <property type="match status" value="1"/>
</dbReference>
<feature type="domain" description="Core-binding (CB)" evidence="6">
    <location>
        <begin position="70"/>
        <end position="152"/>
    </location>
</feature>
<name>A0A0N9XCD0_PSEFL</name>
<dbReference type="Pfam" id="PF12167">
    <property type="entry name" value="Arm-DNA-bind_2"/>
    <property type="match status" value="1"/>
</dbReference>
<dbReference type="Pfam" id="PF00589">
    <property type="entry name" value="Phage_integrase"/>
    <property type="match status" value="1"/>
</dbReference>
<dbReference type="CDD" id="cd01189">
    <property type="entry name" value="INT_ICEBs1_C_like"/>
    <property type="match status" value="1"/>
</dbReference>
<evidence type="ECO:0000259" key="5">
    <source>
        <dbReference type="PROSITE" id="PS51898"/>
    </source>
</evidence>
<sequence length="401" mass="46396">MADGVEARGNSVRVYFRFNGELCRELVPGGNTPENREHAKRLVTVIEYEIQAGTFDYRRHFPESTKLAENTFGHYLDLWLTIKSNSVAATSFRGYKNKAEVHVRPRWGHIQIDQIDHLDLQEWIQGPLSKRLKNKTIRDIICNVRQVFRLYRTRKKVAHDPTEGLFVRLPDPEAPDPFTRAEIRQILETPTHRTQELLMVQFMIWAGPRVSETIALAWEDVDLEQGMVTFRRSKVRGAYRVTKTRRSTRKVRLLEPAWDALRKLDAINQTKRAETVEVVERDNKTIRKHKLRFVFLNTKSGLPHVSDFVVRDRFFKAHLNAAGVRYRGPGQCRHTYASQLLTTGVASIDWIAEQMGHTSANMIRQHYGMWINEDGPDVVGMLQIALNLQPIDKTVFSKATE</sequence>
<dbReference type="InterPro" id="IPR044068">
    <property type="entry name" value="CB"/>
</dbReference>
<protein>
    <submittedName>
        <fullName evidence="7">Integrase</fullName>
    </submittedName>
</protein>
<keyword evidence="3" id="KW-0233">DNA recombination</keyword>
<dbReference type="InterPro" id="IPR013762">
    <property type="entry name" value="Integrase-like_cat_sf"/>
</dbReference>
<accession>A0A0N9XCD0</accession>
<feature type="domain" description="Tyr recombinase" evidence="5">
    <location>
        <begin position="173"/>
        <end position="380"/>
    </location>
</feature>
<dbReference type="InterPro" id="IPR022000">
    <property type="entry name" value="Min27-like_integrase_DNA_bind"/>
</dbReference>
<dbReference type="InterPro" id="IPR011010">
    <property type="entry name" value="DNA_brk_join_enz"/>
</dbReference>
<evidence type="ECO:0000259" key="6">
    <source>
        <dbReference type="PROSITE" id="PS51900"/>
    </source>
</evidence>
<dbReference type="InterPro" id="IPR002104">
    <property type="entry name" value="Integrase_catalytic"/>
</dbReference>
<evidence type="ECO:0000256" key="2">
    <source>
        <dbReference type="ARBA" id="ARBA00023125"/>
    </source>
</evidence>
<dbReference type="RefSeq" id="WP_060741275.1">
    <property type="nucleotide sequence ID" value="NZ_CP012831.1"/>
</dbReference>
<evidence type="ECO:0000313" key="8">
    <source>
        <dbReference type="Proteomes" id="UP000059425"/>
    </source>
</evidence>